<evidence type="ECO:0000256" key="1">
    <source>
        <dbReference type="SAM" id="MobiDB-lite"/>
    </source>
</evidence>
<evidence type="ECO:0008006" key="4">
    <source>
        <dbReference type="Google" id="ProtNLM"/>
    </source>
</evidence>
<evidence type="ECO:0000313" key="2">
    <source>
        <dbReference type="EMBL" id="GIF17821.1"/>
    </source>
</evidence>
<name>A0A919NFT9_9ACTN</name>
<dbReference type="PROSITE" id="PS51257">
    <property type="entry name" value="PROKAR_LIPOPROTEIN"/>
    <property type="match status" value="1"/>
</dbReference>
<dbReference type="RefSeq" id="WP_203798287.1">
    <property type="nucleotide sequence ID" value="NZ_BOMY01000002.1"/>
</dbReference>
<protein>
    <recommendedName>
        <fullName evidence="4">Lipoprotein</fullName>
    </recommendedName>
</protein>
<accession>A0A919NFT9</accession>
<comment type="caution">
    <text evidence="2">The sequence shown here is derived from an EMBL/GenBank/DDBJ whole genome shotgun (WGS) entry which is preliminary data.</text>
</comment>
<organism evidence="2 3">
    <name type="scientific">Paractinoplanes tereljensis</name>
    <dbReference type="NCBI Taxonomy" id="571912"/>
    <lineage>
        <taxon>Bacteria</taxon>
        <taxon>Bacillati</taxon>
        <taxon>Actinomycetota</taxon>
        <taxon>Actinomycetes</taxon>
        <taxon>Micromonosporales</taxon>
        <taxon>Micromonosporaceae</taxon>
        <taxon>Paractinoplanes</taxon>
    </lineage>
</organism>
<reference evidence="2" key="1">
    <citation type="submission" date="2021-01" db="EMBL/GenBank/DDBJ databases">
        <title>Whole genome shotgun sequence of Actinoplanes tereljensis NBRC 105297.</title>
        <authorList>
            <person name="Komaki H."/>
            <person name="Tamura T."/>
        </authorList>
    </citation>
    <scope>NUCLEOTIDE SEQUENCE</scope>
    <source>
        <strain evidence="2">NBRC 105297</strain>
    </source>
</reference>
<keyword evidence="3" id="KW-1185">Reference proteome</keyword>
<proteinExistence type="predicted"/>
<dbReference type="AlphaFoldDB" id="A0A919NFT9"/>
<gene>
    <name evidence="2" type="ORF">Ate02nite_05510</name>
</gene>
<sequence>MRRTAILFTFVVLLAGCGSSDKKEESRDTPIGAAVASSAPPLPVITTSPPPADFTPKVSDAALRNTAIAPASALGTDWKGPAQLSQGFPRIDNFVQNCSQASGLKKRHESLKPRNGAYGFYNNVSQDVSLSQLSTGTGADTTARATAFLAFLRTLPQACPSGKALGKYPYKLAAKDGTNGDEELRLRMTIALPEPYEPLVIDQGYVRQGGLVVTFYGEYTQVDEYLPETFKFAETALAGKVPGV</sequence>
<evidence type="ECO:0000313" key="3">
    <source>
        <dbReference type="Proteomes" id="UP000623608"/>
    </source>
</evidence>
<feature type="region of interest" description="Disordered" evidence="1">
    <location>
        <begin position="20"/>
        <end position="44"/>
    </location>
</feature>
<dbReference type="Proteomes" id="UP000623608">
    <property type="component" value="Unassembled WGS sequence"/>
</dbReference>
<dbReference type="EMBL" id="BOMY01000002">
    <property type="protein sequence ID" value="GIF17821.1"/>
    <property type="molecule type" value="Genomic_DNA"/>
</dbReference>